<dbReference type="Pfam" id="PF06083">
    <property type="entry name" value="IL17"/>
    <property type="match status" value="1"/>
</dbReference>
<feature type="transmembrane region" description="Helical" evidence="6">
    <location>
        <begin position="21"/>
        <end position="39"/>
    </location>
</feature>
<gene>
    <name evidence="7" type="ORF">MAR_016353</name>
</gene>
<protein>
    <submittedName>
        <fullName evidence="7">TRUNK-like protein</fullName>
    </submittedName>
</protein>
<name>A0ABY7FM07_MYAAR</name>
<proteinExistence type="inferred from homology"/>
<keyword evidence="6" id="KW-0472">Membrane</keyword>
<dbReference type="PANTHER" id="PTHR39940">
    <property type="entry name" value="PROTHORACICOTROPIC HORMONE, ISOFORM F"/>
    <property type="match status" value="1"/>
</dbReference>
<keyword evidence="8" id="KW-1185">Reference proteome</keyword>
<keyword evidence="3" id="KW-0964">Secreted</keyword>
<comment type="similarity">
    <text evidence="2">Belongs to the IL-17 family.</text>
</comment>
<dbReference type="Gene3D" id="2.10.90.10">
    <property type="entry name" value="Cystine-knot cytokines"/>
    <property type="match status" value="1"/>
</dbReference>
<dbReference type="PANTHER" id="PTHR39940:SF1">
    <property type="entry name" value="PROTHORACICOTROPIC HORMONE, ISOFORM F"/>
    <property type="match status" value="1"/>
</dbReference>
<evidence type="ECO:0000313" key="8">
    <source>
        <dbReference type="Proteomes" id="UP001164746"/>
    </source>
</evidence>
<evidence type="ECO:0000256" key="6">
    <source>
        <dbReference type="SAM" id="Phobius"/>
    </source>
</evidence>
<organism evidence="7 8">
    <name type="scientific">Mya arenaria</name>
    <name type="common">Soft-shell clam</name>
    <dbReference type="NCBI Taxonomy" id="6604"/>
    <lineage>
        <taxon>Eukaryota</taxon>
        <taxon>Metazoa</taxon>
        <taxon>Spiralia</taxon>
        <taxon>Lophotrochozoa</taxon>
        <taxon>Mollusca</taxon>
        <taxon>Bivalvia</taxon>
        <taxon>Autobranchia</taxon>
        <taxon>Heteroconchia</taxon>
        <taxon>Euheterodonta</taxon>
        <taxon>Imparidentia</taxon>
        <taxon>Neoheterodontei</taxon>
        <taxon>Myida</taxon>
        <taxon>Myoidea</taxon>
        <taxon>Myidae</taxon>
        <taxon>Mya</taxon>
    </lineage>
</organism>
<dbReference type="Proteomes" id="UP001164746">
    <property type="component" value="Chromosome 12"/>
</dbReference>
<comment type="subcellular location">
    <subcellularLocation>
        <location evidence="1">Secreted</location>
    </subcellularLocation>
</comment>
<reference evidence="7" key="1">
    <citation type="submission" date="2022-11" db="EMBL/GenBank/DDBJ databases">
        <title>Centuries of genome instability and evolution in soft-shell clam transmissible cancer (bioRxiv).</title>
        <authorList>
            <person name="Hart S.F.M."/>
            <person name="Yonemitsu M.A."/>
            <person name="Giersch R.M."/>
            <person name="Beal B.F."/>
            <person name="Arriagada G."/>
            <person name="Davis B.W."/>
            <person name="Ostrander E.A."/>
            <person name="Goff S.P."/>
            <person name="Metzger M.J."/>
        </authorList>
    </citation>
    <scope>NUCLEOTIDE SEQUENCE</scope>
    <source>
        <strain evidence="7">MELC-2E11</strain>
        <tissue evidence="7">Siphon/mantle</tissue>
    </source>
</reference>
<evidence type="ECO:0000256" key="2">
    <source>
        <dbReference type="ARBA" id="ARBA00007236"/>
    </source>
</evidence>
<dbReference type="InterPro" id="IPR029034">
    <property type="entry name" value="Cystine-knot_cytokine"/>
</dbReference>
<keyword evidence="6" id="KW-0812">Transmembrane</keyword>
<feature type="region of interest" description="Disordered" evidence="5">
    <location>
        <begin position="74"/>
        <end position="97"/>
    </location>
</feature>
<evidence type="ECO:0000313" key="7">
    <source>
        <dbReference type="EMBL" id="WAR22379.1"/>
    </source>
</evidence>
<dbReference type="EMBL" id="CP111023">
    <property type="protein sequence ID" value="WAR22379.1"/>
    <property type="molecule type" value="Genomic_DNA"/>
</dbReference>
<evidence type="ECO:0000256" key="3">
    <source>
        <dbReference type="ARBA" id="ARBA00022525"/>
    </source>
</evidence>
<accession>A0ABY7FM07</accession>
<keyword evidence="4" id="KW-0732">Signal</keyword>
<keyword evidence="6" id="KW-1133">Transmembrane helix</keyword>
<dbReference type="SUPFAM" id="SSF57501">
    <property type="entry name" value="Cystine-knot cytokines"/>
    <property type="match status" value="1"/>
</dbReference>
<feature type="compositionally biased region" description="Polar residues" evidence="5">
    <location>
        <begin position="80"/>
        <end position="97"/>
    </location>
</feature>
<dbReference type="InterPro" id="IPR010345">
    <property type="entry name" value="IL-17_fam"/>
</dbReference>
<evidence type="ECO:0000256" key="4">
    <source>
        <dbReference type="ARBA" id="ARBA00022729"/>
    </source>
</evidence>
<dbReference type="InterPro" id="IPR052876">
    <property type="entry name" value="Insect_Hormone_Regulators"/>
</dbReference>
<evidence type="ECO:0000256" key="1">
    <source>
        <dbReference type="ARBA" id="ARBA00004613"/>
    </source>
</evidence>
<sequence>MKLATMLGYTQSNGCFGHCDYYVVIFQVHVCVSVVLVLYCMEVCNSQFQPNARSRNRATGNTLQTSRLYLMNERDRTRSHGQGNTRSYSGNRTANGYTNEDFPNPSDWTCVSQMRWRDLGDLHYPRFIREAVCLASNCFNGFYSCRPASYSLSVLTYRQGRPVTQEEAILPSTLRSTWMFDSVDITVGCECVP</sequence>
<evidence type="ECO:0000256" key="5">
    <source>
        <dbReference type="SAM" id="MobiDB-lite"/>
    </source>
</evidence>